<sequence>MRKMFGVVVVTALVVGSVAACSGEPQGSSTPITSAQSVDTSELGIPTPTLLEEWDYYPDAEFVGELGSFVENGKAYFTITHAEDGEVVGLVLAVGHFTPPSMVRHSNGQTVTKTE</sequence>
<dbReference type="Proteomes" id="UP001597391">
    <property type="component" value="Unassembled WGS sequence"/>
</dbReference>
<evidence type="ECO:0000256" key="1">
    <source>
        <dbReference type="SAM" id="MobiDB-lite"/>
    </source>
</evidence>
<evidence type="ECO:0000313" key="3">
    <source>
        <dbReference type="EMBL" id="MFD2839959.1"/>
    </source>
</evidence>
<dbReference type="EMBL" id="JBHUOP010000002">
    <property type="protein sequence ID" value="MFD2839959.1"/>
    <property type="molecule type" value="Genomic_DNA"/>
</dbReference>
<feature type="chain" id="PRO_5046755270" evidence="2">
    <location>
        <begin position="23"/>
        <end position="115"/>
    </location>
</feature>
<protein>
    <submittedName>
        <fullName evidence="3">Uncharacterized protein</fullName>
    </submittedName>
</protein>
<evidence type="ECO:0000313" key="4">
    <source>
        <dbReference type="Proteomes" id="UP001597391"/>
    </source>
</evidence>
<accession>A0ABW5XE23</accession>
<organism evidence="3 4">
    <name type="scientific">Populibacterium corticicola</name>
    <dbReference type="NCBI Taxonomy" id="1812826"/>
    <lineage>
        <taxon>Bacteria</taxon>
        <taxon>Bacillati</taxon>
        <taxon>Actinomycetota</taxon>
        <taxon>Actinomycetes</taxon>
        <taxon>Micrococcales</taxon>
        <taxon>Jonesiaceae</taxon>
        <taxon>Populibacterium</taxon>
    </lineage>
</organism>
<keyword evidence="4" id="KW-1185">Reference proteome</keyword>
<name>A0ABW5XE23_9MICO</name>
<dbReference type="PROSITE" id="PS51257">
    <property type="entry name" value="PROKAR_LIPOPROTEIN"/>
    <property type="match status" value="1"/>
</dbReference>
<feature type="compositionally biased region" description="Polar residues" evidence="1">
    <location>
        <begin position="25"/>
        <end position="40"/>
    </location>
</feature>
<keyword evidence="2" id="KW-0732">Signal</keyword>
<comment type="caution">
    <text evidence="3">The sequence shown here is derived from an EMBL/GenBank/DDBJ whole genome shotgun (WGS) entry which is preliminary data.</text>
</comment>
<gene>
    <name evidence="3" type="ORF">ACFSYH_05160</name>
</gene>
<evidence type="ECO:0000256" key="2">
    <source>
        <dbReference type="SAM" id="SignalP"/>
    </source>
</evidence>
<feature type="region of interest" description="Disordered" evidence="1">
    <location>
        <begin position="22"/>
        <end position="41"/>
    </location>
</feature>
<reference evidence="4" key="1">
    <citation type="journal article" date="2019" name="Int. J. Syst. Evol. Microbiol.">
        <title>The Global Catalogue of Microorganisms (GCM) 10K type strain sequencing project: providing services to taxonomists for standard genome sequencing and annotation.</title>
        <authorList>
            <consortium name="The Broad Institute Genomics Platform"/>
            <consortium name="The Broad Institute Genome Sequencing Center for Infectious Disease"/>
            <person name="Wu L."/>
            <person name="Ma J."/>
        </authorList>
    </citation>
    <scope>NUCLEOTIDE SEQUENCE [LARGE SCALE GENOMIC DNA]</scope>
    <source>
        <strain evidence="4">KCTC 33576</strain>
    </source>
</reference>
<proteinExistence type="predicted"/>
<feature type="signal peptide" evidence="2">
    <location>
        <begin position="1"/>
        <end position="22"/>
    </location>
</feature>